<organism evidence="2 3">
    <name type="scientific">Goodea atripinnis</name>
    <dbReference type="NCBI Taxonomy" id="208336"/>
    <lineage>
        <taxon>Eukaryota</taxon>
        <taxon>Metazoa</taxon>
        <taxon>Chordata</taxon>
        <taxon>Craniata</taxon>
        <taxon>Vertebrata</taxon>
        <taxon>Euteleostomi</taxon>
        <taxon>Actinopterygii</taxon>
        <taxon>Neopterygii</taxon>
        <taxon>Teleostei</taxon>
        <taxon>Neoteleostei</taxon>
        <taxon>Acanthomorphata</taxon>
        <taxon>Ovalentaria</taxon>
        <taxon>Atherinomorphae</taxon>
        <taxon>Cyprinodontiformes</taxon>
        <taxon>Goodeidae</taxon>
        <taxon>Goodea</taxon>
    </lineage>
</organism>
<evidence type="ECO:0000313" key="3">
    <source>
        <dbReference type="Proteomes" id="UP001476798"/>
    </source>
</evidence>
<evidence type="ECO:0000313" key="2">
    <source>
        <dbReference type="EMBL" id="MEQ2185812.1"/>
    </source>
</evidence>
<dbReference type="Pfam" id="PF08742">
    <property type="entry name" value="C8"/>
    <property type="match status" value="1"/>
</dbReference>
<keyword evidence="3" id="KW-1185">Reference proteome</keyword>
<dbReference type="Proteomes" id="UP001476798">
    <property type="component" value="Unassembled WGS sequence"/>
</dbReference>
<dbReference type="EMBL" id="JAHRIO010082176">
    <property type="protein sequence ID" value="MEQ2185812.1"/>
    <property type="molecule type" value="Genomic_DNA"/>
</dbReference>
<comment type="caution">
    <text evidence="2">The sequence shown here is derived from an EMBL/GenBank/DDBJ whole genome shotgun (WGS) entry which is preliminary data.</text>
</comment>
<accession>A0ABV0PRD7</accession>
<sequence>MFLCISCDETQYVALAQSCDNTAVLALQGEDACQKLTQLKGFFQPCHGLLDPQPFYQSCYLDGCYNHRKAQMEVSISKCKLFQLGFEREDVRINDERCAGIEGEDFISFHINNTKGHCGSIVQVHLYALNCSVHQESVLRAQKLPTVQN</sequence>
<dbReference type="InterPro" id="IPR014853">
    <property type="entry name" value="VWF/SSPO/ZAN-like_Cys-rich_dom"/>
</dbReference>
<feature type="domain" description="VWF/SSPO/Zonadhesin-like cysteine-rich" evidence="1">
    <location>
        <begin position="33"/>
        <end position="68"/>
    </location>
</feature>
<protein>
    <recommendedName>
        <fullName evidence="1">VWF/SSPO/Zonadhesin-like cysteine-rich domain-containing protein</fullName>
    </recommendedName>
</protein>
<evidence type="ECO:0000259" key="1">
    <source>
        <dbReference type="Pfam" id="PF08742"/>
    </source>
</evidence>
<proteinExistence type="predicted"/>
<reference evidence="2 3" key="1">
    <citation type="submission" date="2021-06" db="EMBL/GenBank/DDBJ databases">
        <authorList>
            <person name="Palmer J.M."/>
        </authorList>
    </citation>
    <scope>NUCLEOTIDE SEQUENCE [LARGE SCALE GENOMIC DNA]</scope>
    <source>
        <strain evidence="2 3">GA_2019</strain>
        <tissue evidence="2">Muscle</tissue>
    </source>
</reference>
<gene>
    <name evidence="2" type="ORF">GOODEAATRI_022047</name>
</gene>
<name>A0ABV0PRD7_9TELE</name>
<feature type="non-terminal residue" evidence="2">
    <location>
        <position position="1"/>
    </location>
</feature>